<name>A0A4R3YTL1_9GAMM</name>
<dbReference type="Gene3D" id="3.40.50.80">
    <property type="entry name" value="Nucleotide-binding domain of ferredoxin-NADP reductase (FNR) module"/>
    <property type="match status" value="1"/>
</dbReference>
<dbReference type="InterPro" id="IPR039261">
    <property type="entry name" value="FNR_nucleotide-bd"/>
</dbReference>
<comment type="catalytic activity">
    <reaction evidence="12">
        <text>2 nitric oxide + NADH + 2 O2 = 2 nitrate + NAD(+) + H(+)</text>
        <dbReference type="Rhea" id="RHEA:19469"/>
        <dbReference type="ChEBI" id="CHEBI:15378"/>
        <dbReference type="ChEBI" id="CHEBI:15379"/>
        <dbReference type="ChEBI" id="CHEBI:16480"/>
        <dbReference type="ChEBI" id="CHEBI:17632"/>
        <dbReference type="ChEBI" id="CHEBI:57540"/>
        <dbReference type="ChEBI" id="CHEBI:57945"/>
        <dbReference type="EC" id="1.14.12.17"/>
    </reaction>
</comment>
<dbReference type="Pfam" id="PF00175">
    <property type="entry name" value="NAD_binding_1"/>
    <property type="match status" value="1"/>
</dbReference>
<keyword evidence="17" id="KW-0223">Dioxygenase</keyword>
<dbReference type="FunFam" id="1.10.490.10:FF:000003">
    <property type="entry name" value="Flavohemoprotein"/>
    <property type="match status" value="1"/>
</dbReference>
<dbReference type="CDD" id="cd06184">
    <property type="entry name" value="flavohem_like_fad_nad_binding"/>
    <property type="match status" value="1"/>
</dbReference>
<dbReference type="GO" id="GO:0046872">
    <property type="term" value="F:metal ion binding"/>
    <property type="evidence" value="ECO:0007669"/>
    <property type="project" value="UniProtKB-KW"/>
</dbReference>
<dbReference type="InterPro" id="IPR001433">
    <property type="entry name" value="OxRdtase_FAD/NAD-bd"/>
</dbReference>
<comment type="similarity">
    <text evidence="2">In the C-terminal section; belongs to the flavoprotein pyridine nucleotide cytochrome reductase family.</text>
</comment>
<sequence>MLSPEHRAIVKATVPLLEAGGEALTTHFYRMLLTDHPELRPYFNQASQQSGEQQRALANGVLMYARHIDRLQHLGDLVTTIVNRHVSLQVRAEHYPVVGACLLRAMREVLGEDIATDAVIEAWHAAYFQLADILVGAEKTAYDSVADSPGGWRGARSFTVMAKIRESNEITSFWFEPTDGDAVVAHEPGQHVGLRAFVDGVEVRRSYSLSSVADGKRYRISVKRRPNGVVSKYLHDCMHPGDTVELFPPAGDFVLDDSGKPLVLISGGVGITSTLPMLQAALAADRPIHFIHAARHSDAHAFRDWIDDLAEHHPRLKRYYCYEVHDGETPMPDATGFLDAALLATWMPSTQDVDVYVLGPRPFMRAIRSHLRELGVPDAQVRYGFFGSPSSLD</sequence>
<comment type="catalytic activity">
    <reaction evidence="13">
        <text>2 nitric oxide + NADPH + 2 O2 = 2 nitrate + NADP(+) + H(+)</text>
        <dbReference type="Rhea" id="RHEA:19465"/>
        <dbReference type="ChEBI" id="CHEBI:15378"/>
        <dbReference type="ChEBI" id="CHEBI:15379"/>
        <dbReference type="ChEBI" id="CHEBI:16480"/>
        <dbReference type="ChEBI" id="CHEBI:17632"/>
        <dbReference type="ChEBI" id="CHEBI:57783"/>
        <dbReference type="ChEBI" id="CHEBI:58349"/>
        <dbReference type="EC" id="1.14.12.17"/>
    </reaction>
</comment>
<keyword evidence="5 14" id="KW-0349">Heme</keyword>
<dbReference type="Pfam" id="PF00042">
    <property type="entry name" value="Globin"/>
    <property type="match status" value="1"/>
</dbReference>
<evidence type="ECO:0000256" key="12">
    <source>
        <dbReference type="ARBA" id="ARBA00048649"/>
    </source>
</evidence>
<dbReference type="InterPro" id="IPR009050">
    <property type="entry name" value="Globin-like_sf"/>
</dbReference>
<dbReference type="AlphaFoldDB" id="A0A4R3YTL1"/>
<dbReference type="PROSITE" id="PS51384">
    <property type="entry name" value="FAD_FR"/>
    <property type="match status" value="1"/>
</dbReference>
<dbReference type="InterPro" id="IPR008333">
    <property type="entry name" value="Cbr1-like_FAD-bd_dom"/>
</dbReference>
<dbReference type="Pfam" id="PF00970">
    <property type="entry name" value="FAD_binding_6"/>
    <property type="match status" value="1"/>
</dbReference>
<protein>
    <recommendedName>
        <fullName evidence="3">nitric oxide dioxygenase</fullName>
        <ecNumber evidence="3">1.14.12.17</ecNumber>
    </recommendedName>
</protein>
<feature type="domain" description="Globin" evidence="15">
    <location>
        <begin position="1"/>
        <end position="139"/>
    </location>
</feature>
<accession>A0A4R3YTL1</accession>
<keyword evidence="6 14" id="KW-0561">Oxygen transport</keyword>
<evidence type="ECO:0000259" key="15">
    <source>
        <dbReference type="PROSITE" id="PS01033"/>
    </source>
</evidence>
<evidence type="ECO:0000256" key="13">
    <source>
        <dbReference type="ARBA" id="ARBA00049433"/>
    </source>
</evidence>
<dbReference type="GO" id="GO:0019825">
    <property type="term" value="F:oxygen binding"/>
    <property type="evidence" value="ECO:0007669"/>
    <property type="project" value="InterPro"/>
</dbReference>
<evidence type="ECO:0000256" key="6">
    <source>
        <dbReference type="ARBA" id="ARBA00022621"/>
    </source>
</evidence>
<dbReference type="GO" id="GO:0009636">
    <property type="term" value="P:response to toxic substance"/>
    <property type="evidence" value="ECO:0007669"/>
    <property type="project" value="UniProtKB-KW"/>
</dbReference>
<dbReference type="RefSeq" id="WP_132142563.1">
    <property type="nucleotide sequence ID" value="NZ_SMCS01000002.1"/>
</dbReference>
<comment type="cofactor">
    <cofactor evidence="1">
        <name>heme b</name>
        <dbReference type="ChEBI" id="CHEBI:60344"/>
    </cofactor>
</comment>
<evidence type="ECO:0000256" key="11">
    <source>
        <dbReference type="ARBA" id="ARBA00025094"/>
    </source>
</evidence>
<proteinExistence type="inferred from homology"/>
<dbReference type="EMBL" id="SMCS01000002">
    <property type="protein sequence ID" value="TCV96375.1"/>
    <property type="molecule type" value="Genomic_DNA"/>
</dbReference>
<evidence type="ECO:0000256" key="1">
    <source>
        <dbReference type="ARBA" id="ARBA00001970"/>
    </source>
</evidence>
<dbReference type="GO" id="GO:0071500">
    <property type="term" value="P:cellular response to nitrosative stress"/>
    <property type="evidence" value="ECO:0007669"/>
    <property type="project" value="TreeGrafter"/>
</dbReference>
<evidence type="ECO:0000259" key="16">
    <source>
        <dbReference type="PROSITE" id="PS51384"/>
    </source>
</evidence>
<dbReference type="InterPro" id="IPR012292">
    <property type="entry name" value="Globin/Proto"/>
</dbReference>
<dbReference type="Proteomes" id="UP000295645">
    <property type="component" value="Unassembled WGS sequence"/>
</dbReference>
<keyword evidence="7" id="KW-0479">Metal-binding</keyword>
<keyword evidence="14" id="KW-0813">Transport</keyword>
<reference evidence="17 18" key="1">
    <citation type="submission" date="2019-03" db="EMBL/GenBank/DDBJ databases">
        <title>Above-ground endophytic microbial communities from plants in different locations in the United States.</title>
        <authorList>
            <person name="Frank C."/>
        </authorList>
    </citation>
    <scope>NUCLEOTIDE SEQUENCE [LARGE SCALE GENOMIC DNA]</scope>
    <source>
        <strain evidence="17 18">LP_13_YM</strain>
    </source>
</reference>
<dbReference type="InterPro" id="IPR000971">
    <property type="entry name" value="Globin"/>
</dbReference>
<dbReference type="PANTHER" id="PTHR43396">
    <property type="entry name" value="FLAVOHEMOPROTEIN"/>
    <property type="match status" value="1"/>
</dbReference>
<evidence type="ECO:0000256" key="10">
    <source>
        <dbReference type="ARBA" id="ARBA00023027"/>
    </source>
</evidence>
<evidence type="ECO:0000256" key="3">
    <source>
        <dbReference type="ARBA" id="ARBA00012229"/>
    </source>
</evidence>
<dbReference type="SUPFAM" id="SSF46458">
    <property type="entry name" value="Globin-like"/>
    <property type="match status" value="1"/>
</dbReference>
<dbReference type="Gene3D" id="2.40.30.10">
    <property type="entry name" value="Translation factors"/>
    <property type="match status" value="1"/>
</dbReference>
<feature type="domain" description="FAD-binding FR-type" evidence="16">
    <location>
        <begin position="153"/>
        <end position="256"/>
    </location>
</feature>
<keyword evidence="8" id="KW-0521">NADP</keyword>
<evidence type="ECO:0000256" key="7">
    <source>
        <dbReference type="ARBA" id="ARBA00022723"/>
    </source>
</evidence>
<evidence type="ECO:0000256" key="4">
    <source>
        <dbReference type="ARBA" id="ARBA00022575"/>
    </source>
</evidence>
<dbReference type="PRINTS" id="PR00410">
    <property type="entry name" value="PHEHYDRXLASE"/>
</dbReference>
<comment type="similarity">
    <text evidence="14">Belongs to the globin family.</text>
</comment>
<dbReference type="InterPro" id="IPR017927">
    <property type="entry name" value="FAD-bd_FR_type"/>
</dbReference>
<keyword evidence="9" id="KW-0408">Iron</keyword>
<dbReference type="GO" id="GO:0046210">
    <property type="term" value="P:nitric oxide catabolic process"/>
    <property type="evidence" value="ECO:0007669"/>
    <property type="project" value="TreeGrafter"/>
</dbReference>
<dbReference type="NCBIfam" id="NF009805">
    <property type="entry name" value="PRK13289.1"/>
    <property type="match status" value="1"/>
</dbReference>
<keyword evidence="4" id="KW-0216">Detoxification</keyword>
<evidence type="ECO:0000313" key="17">
    <source>
        <dbReference type="EMBL" id="TCV96375.1"/>
    </source>
</evidence>
<dbReference type="SUPFAM" id="SSF63380">
    <property type="entry name" value="Riboflavin synthase domain-like"/>
    <property type="match status" value="1"/>
</dbReference>
<evidence type="ECO:0000256" key="5">
    <source>
        <dbReference type="ARBA" id="ARBA00022617"/>
    </source>
</evidence>
<dbReference type="Gene3D" id="1.10.490.10">
    <property type="entry name" value="Globins"/>
    <property type="match status" value="1"/>
</dbReference>
<dbReference type="GO" id="GO:0020037">
    <property type="term" value="F:heme binding"/>
    <property type="evidence" value="ECO:0007669"/>
    <property type="project" value="InterPro"/>
</dbReference>
<evidence type="ECO:0000256" key="9">
    <source>
        <dbReference type="ARBA" id="ARBA00023004"/>
    </source>
</evidence>
<dbReference type="PANTHER" id="PTHR43396:SF3">
    <property type="entry name" value="FLAVOHEMOPROTEIN"/>
    <property type="match status" value="1"/>
</dbReference>
<dbReference type="SUPFAM" id="SSF52343">
    <property type="entry name" value="Ferredoxin reductase-like, C-terminal NADP-linked domain"/>
    <property type="match status" value="1"/>
</dbReference>
<comment type="function">
    <text evidence="11">Is involved in NO detoxification in an aerobic process, termed nitric oxide dioxygenase (NOD) reaction that utilizes O(2) and NAD(P)H to convert NO to nitrate, which protects the bacterium from various noxious nitrogen compounds. Therefore, plays a central role in the inducible response to nitrosative stress.</text>
</comment>
<evidence type="ECO:0000256" key="2">
    <source>
        <dbReference type="ARBA" id="ARBA00006401"/>
    </source>
</evidence>
<keyword evidence="18" id="KW-1185">Reference proteome</keyword>
<gene>
    <name evidence="17" type="ORF">EC912_102726</name>
</gene>
<evidence type="ECO:0000256" key="14">
    <source>
        <dbReference type="RuleBase" id="RU000356"/>
    </source>
</evidence>
<dbReference type="GO" id="GO:0005344">
    <property type="term" value="F:oxygen carrier activity"/>
    <property type="evidence" value="ECO:0007669"/>
    <property type="project" value="UniProtKB-KW"/>
</dbReference>
<dbReference type="OrthoDB" id="9801223at2"/>
<keyword evidence="17" id="KW-0560">Oxidoreductase</keyword>
<dbReference type="GO" id="GO:0071949">
    <property type="term" value="F:FAD binding"/>
    <property type="evidence" value="ECO:0007669"/>
    <property type="project" value="TreeGrafter"/>
</dbReference>
<comment type="caution">
    <text evidence="17">The sequence shown here is derived from an EMBL/GenBank/DDBJ whole genome shotgun (WGS) entry which is preliminary data.</text>
</comment>
<dbReference type="InterPro" id="IPR017938">
    <property type="entry name" value="Riboflavin_synthase-like_b-brl"/>
</dbReference>
<dbReference type="EC" id="1.14.12.17" evidence="3"/>
<organism evidence="17 18">
    <name type="scientific">Luteibacter rhizovicinus</name>
    <dbReference type="NCBI Taxonomy" id="242606"/>
    <lineage>
        <taxon>Bacteria</taxon>
        <taxon>Pseudomonadati</taxon>
        <taxon>Pseudomonadota</taxon>
        <taxon>Gammaproteobacteria</taxon>
        <taxon>Lysobacterales</taxon>
        <taxon>Rhodanobacteraceae</taxon>
        <taxon>Luteibacter</taxon>
    </lineage>
</organism>
<evidence type="ECO:0000256" key="8">
    <source>
        <dbReference type="ARBA" id="ARBA00022857"/>
    </source>
</evidence>
<dbReference type="PROSITE" id="PS01033">
    <property type="entry name" value="GLOBIN"/>
    <property type="match status" value="1"/>
</dbReference>
<keyword evidence="10" id="KW-0520">NAD</keyword>
<dbReference type="GO" id="GO:0008941">
    <property type="term" value="F:nitric oxide dioxygenase NAD(P)H activity"/>
    <property type="evidence" value="ECO:0007669"/>
    <property type="project" value="UniProtKB-EC"/>
</dbReference>
<evidence type="ECO:0000313" key="18">
    <source>
        <dbReference type="Proteomes" id="UP000295645"/>
    </source>
</evidence>